<dbReference type="InterPro" id="IPR036515">
    <property type="entry name" value="Transposase_17_sf"/>
</dbReference>
<dbReference type="EMBL" id="LBTU01000021">
    <property type="protein sequence ID" value="KKQ46982.1"/>
    <property type="molecule type" value="Genomic_DNA"/>
</dbReference>
<dbReference type="GO" id="GO:0003677">
    <property type="term" value="F:DNA binding"/>
    <property type="evidence" value="ECO:0007669"/>
    <property type="project" value="InterPro"/>
</dbReference>
<dbReference type="Proteomes" id="UP000034430">
    <property type="component" value="Unassembled WGS sequence"/>
</dbReference>
<dbReference type="SUPFAM" id="SSF143422">
    <property type="entry name" value="Transposase IS200-like"/>
    <property type="match status" value="1"/>
</dbReference>
<gene>
    <name evidence="2" type="ORF">US65_C0021G0005</name>
</gene>
<dbReference type="Gene3D" id="3.30.70.1290">
    <property type="entry name" value="Transposase IS200-like"/>
    <property type="match status" value="1"/>
</dbReference>
<organism evidence="2 3">
    <name type="scientific">Candidatus Yanofskybacteria bacterium GW2011_GWC2_37_9</name>
    <dbReference type="NCBI Taxonomy" id="1619028"/>
    <lineage>
        <taxon>Bacteria</taxon>
        <taxon>Candidatus Yanofskyibacteriota</taxon>
    </lineage>
</organism>
<feature type="domain" description="Transposase IS200-like" evidence="1">
    <location>
        <begin position="13"/>
        <end position="153"/>
    </location>
</feature>
<proteinExistence type="predicted"/>
<dbReference type="Pfam" id="PF01797">
    <property type="entry name" value="Y1_Tnp"/>
    <property type="match status" value="1"/>
</dbReference>
<dbReference type="GO" id="GO:0004803">
    <property type="term" value="F:transposase activity"/>
    <property type="evidence" value="ECO:0007669"/>
    <property type="project" value="InterPro"/>
</dbReference>
<sequence>MNAMNNRDFKEFSPEKIYHIYNRGNNKEKIFFEEQDYRAFLFRLGLCLGFNEKELNKEKLMAMPYSRIRITETKKSNFKLYAFCLMPNHFHLLIEQVQDTSISSLISKLCTSYAKYINKKYKRVGHVFQDKFKAVLIENNSQLMWTSSYIHMNTVKDKITKHPSEYNWSSYNDYVSNRNLPIISKELLIATFEGVENLAEQTLNFDVKDGL</sequence>
<dbReference type="PANTHER" id="PTHR34322">
    <property type="entry name" value="TRANSPOSASE, Y1_TNP DOMAIN-CONTAINING"/>
    <property type="match status" value="1"/>
</dbReference>
<evidence type="ECO:0000259" key="1">
    <source>
        <dbReference type="SMART" id="SM01321"/>
    </source>
</evidence>
<dbReference type="PANTHER" id="PTHR34322:SF2">
    <property type="entry name" value="TRANSPOSASE IS200-LIKE DOMAIN-CONTAINING PROTEIN"/>
    <property type="match status" value="1"/>
</dbReference>
<reference evidence="2 3" key="1">
    <citation type="journal article" date="2015" name="Nature">
        <title>rRNA introns, odd ribosomes, and small enigmatic genomes across a large radiation of phyla.</title>
        <authorList>
            <person name="Brown C.T."/>
            <person name="Hug L.A."/>
            <person name="Thomas B.C."/>
            <person name="Sharon I."/>
            <person name="Castelle C.J."/>
            <person name="Singh A."/>
            <person name="Wilkins M.J."/>
            <person name="Williams K.H."/>
            <person name="Banfield J.F."/>
        </authorList>
    </citation>
    <scope>NUCLEOTIDE SEQUENCE [LARGE SCALE GENOMIC DNA]</scope>
</reference>
<name>A0A0G0HXI0_9BACT</name>
<dbReference type="AlphaFoldDB" id="A0A0G0HXI0"/>
<dbReference type="GO" id="GO:0006313">
    <property type="term" value="P:DNA transposition"/>
    <property type="evidence" value="ECO:0007669"/>
    <property type="project" value="InterPro"/>
</dbReference>
<evidence type="ECO:0000313" key="3">
    <source>
        <dbReference type="Proteomes" id="UP000034430"/>
    </source>
</evidence>
<accession>A0A0G0HXI0</accession>
<dbReference type="SMART" id="SM01321">
    <property type="entry name" value="Y1_Tnp"/>
    <property type="match status" value="1"/>
</dbReference>
<protein>
    <submittedName>
        <fullName evidence="2">Transposase</fullName>
    </submittedName>
</protein>
<evidence type="ECO:0000313" key="2">
    <source>
        <dbReference type="EMBL" id="KKQ46982.1"/>
    </source>
</evidence>
<comment type="caution">
    <text evidence="2">The sequence shown here is derived from an EMBL/GenBank/DDBJ whole genome shotgun (WGS) entry which is preliminary data.</text>
</comment>
<dbReference type="InterPro" id="IPR002686">
    <property type="entry name" value="Transposase_17"/>
</dbReference>